<sequence length="58" mass="6650">MRRLLIIAIITIGAILLESDYWRPFLAIAAAVIGLIEIQALLDRRRIRRMRKSTSTAE</sequence>
<protein>
    <submittedName>
        <fullName evidence="2">Uncharacterized protein</fullName>
    </submittedName>
</protein>
<comment type="caution">
    <text evidence="2">The sequence shown here is derived from an EMBL/GenBank/DDBJ whole genome shotgun (WGS) entry which is preliminary data.</text>
</comment>
<keyword evidence="1" id="KW-0812">Transmembrane</keyword>
<accession>A0A7W7KDU5</accession>
<feature type="transmembrane region" description="Helical" evidence="1">
    <location>
        <begin position="26"/>
        <end position="42"/>
    </location>
</feature>
<proteinExistence type="predicted"/>
<evidence type="ECO:0000256" key="1">
    <source>
        <dbReference type="SAM" id="Phobius"/>
    </source>
</evidence>
<dbReference type="AlphaFoldDB" id="A0A7W7KDU5"/>
<reference evidence="2 3" key="1">
    <citation type="submission" date="2020-08" db="EMBL/GenBank/DDBJ databases">
        <title>Functional genomics of gut bacteria from endangered species of beetles.</title>
        <authorList>
            <person name="Carlos-Shanley C."/>
        </authorList>
    </citation>
    <scope>NUCLEOTIDE SEQUENCE [LARGE SCALE GENOMIC DNA]</scope>
    <source>
        <strain evidence="2 3">S00245</strain>
    </source>
</reference>
<gene>
    <name evidence="2" type="ORF">HNO88_004373</name>
</gene>
<evidence type="ECO:0000313" key="2">
    <source>
        <dbReference type="EMBL" id="MBB4861025.1"/>
    </source>
</evidence>
<keyword evidence="1" id="KW-1133">Transmembrane helix</keyword>
<dbReference type="EMBL" id="JACHLR010000045">
    <property type="protein sequence ID" value="MBB4861025.1"/>
    <property type="molecule type" value="Genomic_DNA"/>
</dbReference>
<keyword evidence="1" id="KW-0472">Membrane</keyword>
<organism evidence="2 3">
    <name type="scientific">Novosphingobium chloroacetimidivorans</name>
    <dbReference type="NCBI Taxonomy" id="1428314"/>
    <lineage>
        <taxon>Bacteria</taxon>
        <taxon>Pseudomonadati</taxon>
        <taxon>Pseudomonadota</taxon>
        <taxon>Alphaproteobacteria</taxon>
        <taxon>Sphingomonadales</taxon>
        <taxon>Sphingomonadaceae</taxon>
        <taxon>Novosphingobium</taxon>
    </lineage>
</organism>
<name>A0A7W7KDU5_9SPHN</name>
<evidence type="ECO:0000313" key="3">
    <source>
        <dbReference type="Proteomes" id="UP000555448"/>
    </source>
</evidence>
<keyword evidence="3" id="KW-1185">Reference proteome</keyword>
<dbReference type="Proteomes" id="UP000555448">
    <property type="component" value="Unassembled WGS sequence"/>
</dbReference>
<dbReference type="RefSeq" id="WP_184250680.1">
    <property type="nucleotide sequence ID" value="NZ_JACHLR010000045.1"/>
</dbReference>